<proteinExistence type="predicted"/>
<dbReference type="RefSeq" id="WP_141448339.1">
    <property type="nucleotide sequence ID" value="NZ_CP041217.1"/>
</dbReference>
<dbReference type="AlphaFoldDB" id="A0A4Y6V0J3"/>
<gene>
    <name evidence="1" type="ORF">FFV09_13640</name>
</gene>
<dbReference type="Proteomes" id="UP000316968">
    <property type="component" value="Chromosome"/>
</dbReference>
<evidence type="ECO:0000313" key="2">
    <source>
        <dbReference type="Proteomes" id="UP000316968"/>
    </source>
</evidence>
<sequence length="85" mass="9743">MVESRVVSGRVIERRGHVVITVQGDLVSSYDLRYYTLPEEERTDFAEEAAQIPPRPKRPIVLPYWKRQALPPLSEPDNPKSANRA</sequence>
<name>A0A4Y6V0J3_SACBS</name>
<dbReference type="KEGG" id="saca:FFV09_13640"/>
<organism evidence="1 2">
    <name type="scientific">Saccharibacillus brassicae</name>
    <dbReference type="NCBI Taxonomy" id="2583377"/>
    <lineage>
        <taxon>Bacteria</taxon>
        <taxon>Bacillati</taxon>
        <taxon>Bacillota</taxon>
        <taxon>Bacilli</taxon>
        <taxon>Bacillales</taxon>
        <taxon>Paenibacillaceae</taxon>
        <taxon>Saccharibacillus</taxon>
    </lineage>
</organism>
<accession>A0A4Y6V0J3</accession>
<keyword evidence="2" id="KW-1185">Reference proteome</keyword>
<protein>
    <submittedName>
        <fullName evidence="1">Uncharacterized protein</fullName>
    </submittedName>
</protein>
<dbReference type="EMBL" id="CP041217">
    <property type="protein sequence ID" value="QDH21795.1"/>
    <property type="molecule type" value="Genomic_DNA"/>
</dbReference>
<dbReference type="OrthoDB" id="2644473at2"/>
<evidence type="ECO:0000313" key="1">
    <source>
        <dbReference type="EMBL" id="QDH21795.1"/>
    </source>
</evidence>
<reference evidence="1 2" key="1">
    <citation type="submission" date="2019-06" db="EMBL/GenBank/DDBJ databases">
        <title>Saccharibacillus brassicae sp. nov., an endophytic bacterium isolated from Chinese cabbage seeds (Brassica pekinensis).</title>
        <authorList>
            <person name="Jiang L."/>
            <person name="Lee J."/>
            <person name="Kim S.W."/>
        </authorList>
    </citation>
    <scope>NUCLEOTIDE SEQUENCE [LARGE SCALE GENOMIC DNA]</scope>
    <source>
        <strain evidence="2">KCTC 43072 / ATSA2</strain>
    </source>
</reference>